<evidence type="ECO:0000259" key="2">
    <source>
        <dbReference type="Pfam" id="PF17761"/>
    </source>
</evidence>
<dbReference type="InterPro" id="IPR041527">
    <property type="entry name" value="YhcG_N"/>
</dbReference>
<feature type="domain" description="YhcG N-terminal" evidence="2">
    <location>
        <begin position="15"/>
        <end position="173"/>
    </location>
</feature>
<dbReference type="RefSeq" id="WP_160906776.1">
    <property type="nucleotide sequence ID" value="NZ_WVHS01000002.1"/>
</dbReference>
<gene>
    <name evidence="3" type="ORF">GS398_10850</name>
</gene>
<dbReference type="Proteomes" id="UP000451233">
    <property type="component" value="Unassembled WGS sequence"/>
</dbReference>
<dbReference type="InterPro" id="IPR053148">
    <property type="entry name" value="PD-DEXK-like_domain"/>
</dbReference>
<dbReference type="GO" id="GO:0003676">
    <property type="term" value="F:nucleic acid binding"/>
    <property type="evidence" value="ECO:0007669"/>
    <property type="project" value="InterPro"/>
</dbReference>
<dbReference type="PANTHER" id="PTHR30547">
    <property type="entry name" value="UNCHARACTERIZED PROTEIN YHCG-RELATED"/>
    <property type="match status" value="1"/>
</dbReference>
<keyword evidence="4" id="KW-1185">Reference proteome</keyword>
<dbReference type="InterPro" id="IPR009362">
    <property type="entry name" value="YhcG_C"/>
</dbReference>
<dbReference type="Pfam" id="PF17761">
    <property type="entry name" value="DUF1016_N"/>
    <property type="match status" value="1"/>
</dbReference>
<proteinExistence type="predicted"/>
<evidence type="ECO:0000313" key="3">
    <source>
        <dbReference type="EMBL" id="MXV15804.1"/>
    </source>
</evidence>
<accession>A0A7K1XXS1</accession>
<dbReference type="InterPro" id="IPR011856">
    <property type="entry name" value="tRNA_endonuc-like_dom_sf"/>
</dbReference>
<comment type="caution">
    <text evidence="3">The sequence shown here is derived from an EMBL/GenBank/DDBJ whole genome shotgun (WGS) entry which is preliminary data.</text>
</comment>
<dbReference type="PANTHER" id="PTHR30547:SF5">
    <property type="entry name" value="NUCLEASE YHCG-RELATED"/>
    <property type="match status" value="1"/>
</dbReference>
<dbReference type="EMBL" id="WVHS01000002">
    <property type="protein sequence ID" value="MXV15804.1"/>
    <property type="molecule type" value="Genomic_DNA"/>
</dbReference>
<dbReference type="Pfam" id="PF06250">
    <property type="entry name" value="YhcG_C"/>
    <property type="match status" value="1"/>
</dbReference>
<dbReference type="Gene3D" id="3.40.1350.10">
    <property type="match status" value="1"/>
</dbReference>
<sequence>MKSVENNYSELIRQISLIVEQSRRNIARNINIALLQTYWTVGQLIVEKETSEKYDEVSTRQMLIDLSKELTRELGKGFSRSQLTYMRLFYKRFVVFPQASGNSAVGVTPLHQQATYETPTGLTVSHHLSWSHYYDLLKCDNEQEMSFYQQASIQENWSVRELRRQMDSALFERIAMSKDAKGVRELAGKGSIVQTETDLIRDPYVLEFLQIPEAQQYDEKHLEQRIADNLQSFIMELGKGFAFIGRQYRVTLDNTHFYVDLVFYHRILKCFVLIDLKVKSVKHQDIGQMNLYLNYFEVEQNVEGDNQPIGIILSKYKDDVTVEYATRGISNKIFVSKYQLYLPDKKVLQKKLKELLAE</sequence>
<feature type="domain" description="YhcG PDDEXK nuclease" evidence="1">
    <location>
        <begin position="198"/>
        <end position="352"/>
    </location>
</feature>
<evidence type="ECO:0000259" key="1">
    <source>
        <dbReference type="Pfam" id="PF06250"/>
    </source>
</evidence>
<name>A0A7K1XXS1_9SPHI</name>
<reference evidence="3 4" key="1">
    <citation type="submission" date="2019-11" db="EMBL/GenBank/DDBJ databases">
        <title>Pedobacter sp. HMF7056 Genome sequencing and assembly.</title>
        <authorList>
            <person name="Kang H."/>
            <person name="Kim H."/>
            <person name="Joh K."/>
        </authorList>
    </citation>
    <scope>NUCLEOTIDE SEQUENCE [LARGE SCALE GENOMIC DNA]</scope>
    <source>
        <strain evidence="3 4">HMF7056</strain>
    </source>
</reference>
<organism evidence="3 4">
    <name type="scientific">Hufsiella ginkgonis</name>
    <dbReference type="NCBI Taxonomy" id="2695274"/>
    <lineage>
        <taxon>Bacteria</taxon>
        <taxon>Pseudomonadati</taxon>
        <taxon>Bacteroidota</taxon>
        <taxon>Sphingobacteriia</taxon>
        <taxon>Sphingobacteriales</taxon>
        <taxon>Sphingobacteriaceae</taxon>
        <taxon>Hufsiella</taxon>
    </lineage>
</organism>
<protein>
    <submittedName>
        <fullName evidence="3">DUF1016 family protein</fullName>
    </submittedName>
</protein>
<dbReference type="AlphaFoldDB" id="A0A7K1XXS1"/>
<evidence type="ECO:0000313" key="4">
    <source>
        <dbReference type="Proteomes" id="UP000451233"/>
    </source>
</evidence>